<dbReference type="Pfam" id="PF07714">
    <property type="entry name" value="PK_Tyr_Ser-Thr"/>
    <property type="match status" value="1"/>
</dbReference>
<dbReference type="EMBL" id="AZST01000063">
    <property type="protein sequence ID" value="KEP53380.1"/>
    <property type="molecule type" value="Genomic_DNA"/>
</dbReference>
<dbReference type="InterPro" id="IPR001245">
    <property type="entry name" value="Ser-Thr/Tyr_kinase_cat_dom"/>
</dbReference>
<evidence type="ECO:0000256" key="3">
    <source>
        <dbReference type="SAM" id="MobiDB-lite"/>
    </source>
</evidence>
<dbReference type="PANTHER" id="PTHR24418">
    <property type="entry name" value="TYROSINE-PROTEIN KINASE"/>
    <property type="match status" value="1"/>
</dbReference>
<feature type="region of interest" description="Disordered" evidence="3">
    <location>
        <begin position="33"/>
        <end position="89"/>
    </location>
</feature>
<feature type="compositionally biased region" description="Polar residues" evidence="3">
    <location>
        <begin position="274"/>
        <end position="294"/>
    </location>
</feature>
<dbReference type="CDD" id="cd21037">
    <property type="entry name" value="MLKL_NTD"/>
    <property type="match status" value="1"/>
</dbReference>
<evidence type="ECO:0000313" key="5">
    <source>
        <dbReference type="EMBL" id="KEP53380.1"/>
    </source>
</evidence>
<dbReference type="InterPro" id="IPR000719">
    <property type="entry name" value="Prot_kinase_dom"/>
</dbReference>
<comment type="caution">
    <text evidence="5">The sequence shown here is derived from an EMBL/GenBank/DDBJ whole genome shotgun (WGS) entry which is preliminary data.</text>
</comment>
<feature type="region of interest" description="Disordered" evidence="3">
    <location>
        <begin position="181"/>
        <end position="300"/>
    </location>
</feature>
<dbReference type="InterPro" id="IPR059179">
    <property type="entry name" value="MLKL-like_MCAfunc"/>
</dbReference>
<keyword evidence="6" id="KW-1185">Reference proteome</keyword>
<sequence length="858" mass="95395">MSAGQPQEESRPGFFGGLASSIISVFQPLVSRHQDLSQSDQHAQGRPSSTGNSLATSSSVAQPPGDPSSSLPSAEDSLPSRSIPGRWDSVDYTDAAMVGRGTIEASQAAPTPADHVTITEKRLNHSPSEVPTHTKLEPDSQTVESNNNNLVNHNVTITFPEPHISPRDEVVVDARNNAQPYSDSDRLALAGEPPSASQSSPPRIVRQVTPDKAGKSSGSLVNIPQQLDSTQTALLSPPVISTNNRSQDRLSISSTGAESTHSSGKKKVKRLWGSTKTLFRPQSPSTPTSKNQSPPSTPPSRIRAAVAFEKQDTTLDALDSKLEYFQNVELHSSATWEDICRELIPLPAFTQILSHLNGVFRAVDHIRTYREQWQRLRGNCIVATRLLLHQYERYQAEPERLKLLESVCNELGMVVAEISMTAQKWSSKSPVEAFVCYELMDKALRNHFRALSDVLRTMTSTSQVLNETWASEIARSRKEEHEQIATIHTILQEQNTSLAQLTQAIESKDALIAKLIGENETTIGRFLGEKMAQFQQAGGDAEDIDKLIQTIVQITGVQLPTEVFQTEPCTNIPDMEPIHGHSSTVYKARLARGQLVAKKVFYLNKYTEGDVKTYATKMMRDAKQWRVFDSEYTLTCLGIGMERSNDTQFKLYMLSPWMENMDTLKYLKDRRDTIGQRNILRIVADSALGLVEIHRKNSVHSNMRAQNVFVRAKGRGVLGGFGLTKALKNHATGRLPSVEQTGQSLPYRWMAPECHSYSLGSPDVTVANDVWGWAMTALEIITGAPPIRRIPGDMALPCAKREEFDAAKQRTEYPEWEKYAHKPDLLWALLSRCWNLDQTKRPDMQTVSNEVEKIIAQP</sequence>
<keyword evidence="5" id="KW-0418">Kinase</keyword>
<feature type="compositionally biased region" description="Low complexity" evidence="3">
    <location>
        <begin position="48"/>
        <end position="59"/>
    </location>
</feature>
<dbReference type="GO" id="GO:0005524">
    <property type="term" value="F:ATP binding"/>
    <property type="evidence" value="ECO:0007669"/>
    <property type="project" value="UniProtKB-KW"/>
</dbReference>
<keyword evidence="2" id="KW-0067">ATP-binding</keyword>
<gene>
    <name evidence="5" type="ORF">V565_031740</name>
</gene>
<dbReference type="STRING" id="1423351.A0A074S6Z5"/>
<dbReference type="OrthoDB" id="4062651at2759"/>
<organism evidence="5 6">
    <name type="scientific">Rhizoctonia solani 123E</name>
    <dbReference type="NCBI Taxonomy" id="1423351"/>
    <lineage>
        <taxon>Eukaryota</taxon>
        <taxon>Fungi</taxon>
        <taxon>Dikarya</taxon>
        <taxon>Basidiomycota</taxon>
        <taxon>Agaricomycotina</taxon>
        <taxon>Agaricomycetes</taxon>
        <taxon>Cantharellales</taxon>
        <taxon>Ceratobasidiaceae</taxon>
        <taxon>Rhizoctonia</taxon>
    </lineage>
</organism>
<dbReference type="HOGENOM" id="CLU_305259_0_0_1"/>
<feature type="domain" description="Protein kinase" evidence="4">
    <location>
        <begin position="571"/>
        <end position="858"/>
    </location>
</feature>
<evidence type="ECO:0000256" key="1">
    <source>
        <dbReference type="ARBA" id="ARBA00022741"/>
    </source>
</evidence>
<dbReference type="Proteomes" id="UP000027456">
    <property type="component" value="Unassembled WGS sequence"/>
</dbReference>
<evidence type="ECO:0000256" key="2">
    <source>
        <dbReference type="ARBA" id="ARBA00022840"/>
    </source>
</evidence>
<evidence type="ECO:0000259" key="4">
    <source>
        <dbReference type="PROSITE" id="PS50011"/>
    </source>
</evidence>
<proteinExistence type="predicted"/>
<evidence type="ECO:0000313" key="6">
    <source>
        <dbReference type="Proteomes" id="UP000027456"/>
    </source>
</evidence>
<keyword evidence="1" id="KW-0547">Nucleotide-binding</keyword>
<keyword evidence="5" id="KW-0808">Transferase</keyword>
<dbReference type="SUPFAM" id="SSF56112">
    <property type="entry name" value="Protein kinase-like (PK-like)"/>
    <property type="match status" value="1"/>
</dbReference>
<feature type="region of interest" description="Disordered" evidence="3">
    <location>
        <begin position="122"/>
        <end position="146"/>
    </location>
</feature>
<protein>
    <submittedName>
        <fullName evidence="5">Tyrosine kinase catalytic domain protein</fullName>
    </submittedName>
</protein>
<name>A0A074S6Z5_9AGAM</name>
<dbReference type="GO" id="GO:0004672">
    <property type="term" value="F:protein kinase activity"/>
    <property type="evidence" value="ECO:0007669"/>
    <property type="project" value="InterPro"/>
</dbReference>
<accession>A0A074S6Z5</accession>
<reference evidence="5 6" key="1">
    <citation type="submission" date="2013-12" db="EMBL/GenBank/DDBJ databases">
        <authorList>
            <person name="Cubeta M."/>
            <person name="Pakala S."/>
            <person name="Fedorova N."/>
            <person name="Thomas E."/>
            <person name="Dean R."/>
            <person name="Jabaji S."/>
            <person name="Neate S."/>
            <person name="Toda T."/>
            <person name="Tavantzis S."/>
            <person name="Vilgalys R."/>
            <person name="Bharathan N."/>
            <person name="Pakala S."/>
            <person name="Losada L.S."/>
            <person name="Zafar N."/>
            <person name="Nierman W."/>
        </authorList>
    </citation>
    <scope>NUCLEOTIDE SEQUENCE [LARGE SCALE GENOMIC DNA]</scope>
    <source>
        <strain evidence="5 6">123E</strain>
    </source>
</reference>
<feature type="compositionally biased region" description="Polar residues" evidence="3">
    <location>
        <begin position="216"/>
        <end position="262"/>
    </location>
</feature>
<dbReference type="PROSITE" id="PS50011">
    <property type="entry name" value="PROTEIN_KINASE_DOM"/>
    <property type="match status" value="1"/>
</dbReference>
<dbReference type="InterPro" id="IPR050198">
    <property type="entry name" value="Non-receptor_tyrosine_kinases"/>
</dbReference>
<dbReference type="InterPro" id="IPR011009">
    <property type="entry name" value="Kinase-like_dom_sf"/>
</dbReference>
<dbReference type="Gene3D" id="1.10.510.10">
    <property type="entry name" value="Transferase(Phosphotransferase) domain 1"/>
    <property type="match status" value="1"/>
</dbReference>
<dbReference type="AlphaFoldDB" id="A0A074S6Z5"/>